<dbReference type="AlphaFoldDB" id="A0AAV5MMM3"/>
<dbReference type="EMBL" id="BPVZ01000463">
    <property type="protein sequence ID" value="GKV51261.1"/>
    <property type="molecule type" value="Genomic_DNA"/>
</dbReference>
<dbReference type="Proteomes" id="UP001054252">
    <property type="component" value="Unassembled WGS sequence"/>
</dbReference>
<keyword evidence="1" id="KW-0472">Membrane</keyword>
<feature type="transmembrane region" description="Helical" evidence="1">
    <location>
        <begin position="15"/>
        <end position="33"/>
    </location>
</feature>
<evidence type="ECO:0000313" key="3">
    <source>
        <dbReference type="Proteomes" id="UP001054252"/>
    </source>
</evidence>
<keyword evidence="1" id="KW-0812">Transmembrane</keyword>
<keyword evidence="1" id="KW-1133">Transmembrane helix</keyword>
<comment type="caution">
    <text evidence="2">The sequence shown here is derived from an EMBL/GenBank/DDBJ whole genome shotgun (WGS) entry which is preliminary data.</text>
</comment>
<organism evidence="2 3">
    <name type="scientific">Rubroshorea leprosula</name>
    <dbReference type="NCBI Taxonomy" id="152421"/>
    <lineage>
        <taxon>Eukaryota</taxon>
        <taxon>Viridiplantae</taxon>
        <taxon>Streptophyta</taxon>
        <taxon>Embryophyta</taxon>
        <taxon>Tracheophyta</taxon>
        <taxon>Spermatophyta</taxon>
        <taxon>Magnoliopsida</taxon>
        <taxon>eudicotyledons</taxon>
        <taxon>Gunneridae</taxon>
        <taxon>Pentapetalae</taxon>
        <taxon>rosids</taxon>
        <taxon>malvids</taxon>
        <taxon>Malvales</taxon>
        <taxon>Dipterocarpaceae</taxon>
        <taxon>Rubroshorea</taxon>
    </lineage>
</organism>
<accession>A0AAV5MMM3</accession>
<gene>
    <name evidence="2" type="ORF">SLEP1_g57929</name>
</gene>
<proteinExistence type="predicted"/>
<name>A0AAV5MMM3_9ROSI</name>
<evidence type="ECO:0000256" key="1">
    <source>
        <dbReference type="SAM" id="Phobius"/>
    </source>
</evidence>
<reference evidence="2 3" key="1">
    <citation type="journal article" date="2021" name="Commun. Biol.">
        <title>The genome of Shorea leprosula (Dipterocarpaceae) highlights the ecological relevance of drought in aseasonal tropical rainforests.</title>
        <authorList>
            <person name="Ng K.K.S."/>
            <person name="Kobayashi M.J."/>
            <person name="Fawcett J.A."/>
            <person name="Hatakeyama M."/>
            <person name="Paape T."/>
            <person name="Ng C.H."/>
            <person name="Ang C.C."/>
            <person name="Tnah L.H."/>
            <person name="Lee C.T."/>
            <person name="Nishiyama T."/>
            <person name="Sese J."/>
            <person name="O'Brien M.J."/>
            <person name="Copetti D."/>
            <person name="Mohd Noor M.I."/>
            <person name="Ong R.C."/>
            <person name="Putra M."/>
            <person name="Sireger I.Z."/>
            <person name="Indrioko S."/>
            <person name="Kosugi Y."/>
            <person name="Izuno A."/>
            <person name="Isagi Y."/>
            <person name="Lee S.L."/>
            <person name="Shimizu K.K."/>
        </authorList>
    </citation>
    <scope>NUCLEOTIDE SEQUENCE [LARGE SCALE GENOMIC DNA]</scope>
    <source>
        <strain evidence="2">214</strain>
    </source>
</reference>
<protein>
    <submittedName>
        <fullName evidence="2">Uncharacterized protein</fullName>
    </submittedName>
</protein>
<sequence>MQMTSTKLLLNLNGVYHALTIIQALIYLCMLISTQICSIRPFKSFLHLLSSSSLDWTSWNICNGSLDVVHVGSS</sequence>
<evidence type="ECO:0000313" key="2">
    <source>
        <dbReference type="EMBL" id="GKV51261.1"/>
    </source>
</evidence>
<keyword evidence="3" id="KW-1185">Reference proteome</keyword>